<organism evidence="1">
    <name type="scientific">Albugo laibachii Nc14</name>
    <dbReference type="NCBI Taxonomy" id="890382"/>
    <lineage>
        <taxon>Eukaryota</taxon>
        <taxon>Sar</taxon>
        <taxon>Stramenopiles</taxon>
        <taxon>Oomycota</taxon>
        <taxon>Peronosporomycetes</taxon>
        <taxon>Albuginales</taxon>
        <taxon>Albuginaceae</taxon>
        <taxon>Albugo</taxon>
    </lineage>
</organism>
<reference evidence="1" key="2">
    <citation type="submission" date="2011-02" db="EMBL/GenBank/DDBJ databases">
        <authorList>
            <person name="MacLean D."/>
        </authorList>
    </citation>
    <scope>NUCLEOTIDE SEQUENCE</scope>
</reference>
<sequence>MRCVPIRPVVWPECQSDNAIVGCQDLHCCALLIYPSQSQSSCPTSSPSPYRIIVEQGHPTLDQLISN</sequence>
<protein>
    <submittedName>
        <fullName evidence="1">AlNc14C669G12376 protein</fullName>
    </submittedName>
</protein>
<dbReference type="AlphaFoldDB" id="F0X1R0"/>
<reference evidence="1" key="1">
    <citation type="journal article" date="2011" name="PLoS Biol.">
        <title>Gene gain and loss during evolution of obligate parasitism in the white rust pathogen of Arabidopsis thaliana.</title>
        <authorList>
            <person name="Kemen E."/>
            <person name="Gardiner A."/>
            <person name="Schultz-Larsen T."/>
            <person name="Kemen A.C."/>
            <person name="Balmuth A.L."/>
            <person name="Robert-Seilaniantz A."/>
            <person name="Bailey K."/>
            <person name="Holub E."/>
            <person name="Studholme D.J."/>
            <person name="Maclean D."/>
            <person name="Jones J.D."/>
        </authorList>
    </citation>
    <scope>NUCLEOTIDE SEQUENCE</scope>
</reference>
<proteinExistence type="predicted"/>
<dbReference type="HOGENOM" id="CLU_2817783_0_0_1"/>
<evidence type="ECO:0000313" key="1">
    <source>
        <dbReference type="EMBL" id="CCA27761.1"/>
    </source>
</evidence>
<gene>
    <name evidence="1" type="primary">AlNc14C669G12376</name>
    <name evidence="1" type="ORF">ALNC14_139050</name>
</gene>
<accession>F0X1R0</accession>
<dbReference type="EMBL" id="FR824661">
    <property type="protein sequence ID" value="CCA27761.1"/>
    <property type="molecule type" value="Genomic_DNA"/>
</dbReference>
<name>F0X1R0_9STRA</name>